<evidence type="ECO:0000256" key="1">
    <source>
        <dbReference type="SAM" id="MobiDB-lite"/>
    </source>
</evidence>
<feature type="compositionally biased region" description="Polar residues" evidence="1">
    <location>
        <begin position="165"/>
        <end position="177"/>
    </location>
</feature>
<accession>A0A6A5WW27</accession>
<dbReference type="OrthoDB" id="1262810at2759"/>
<dbReference type="Proteomes" id="UP000799779">
    <property type="component" value="Unassembled WGS sequence"/>
</dbReference>
<keyword evidence="3" id="KW-1185">Reference proteome</keyword>
<evidence type="ECO:0000313" key="2">
    <source>
        <dbReference type="EMBL" id="KAF2001816.1"/>
    </source>
</evidence>
<feature type="compositionally biased region" description="Polar residues" evidence="1">
    <location>
        <begin position="141"/>
        <end position="154"/>
    </location>
</feature>
<gene>
    <name evidence="2" type="ORF">P154DRAFT_619171</name>
</gene>
<organism evidence="2 3">
    <name type="scientific">Amniculicola lignicola CBS 123094</name>
    <dbReference type="NCBI Taxonomy" id="1392246"/>
    <lineage>
        <taxon>Eukaryota</taxon>
        <taxon>Fungi</taxon>
        <taxon>Dikarya</taxon>
        <taxon>Ascomycota</taxon>
        <taxon>Pezizomycotina</taxon>
        <taxon>Dothideomycetes</taxon>
        <taxon>Pleosporomycetidae</taxon>
        <taxon>Pleosporales</taxon>
        <taxon>Amniculicolaceae</taxon>
        <taxon>Amniculicola</taxon>
    </lineage>
</organism>
<protein>
    <submittedName>
        <fullName evidence="2">Uncharacterized protein</fullName>
    </submittedName>
</protein>
<feature type="compositionally biased region" description="Polar residues" evidence="1">
    <location>
        <begin position="11"/>
        <end position="49"/>
    </location>
</feature>
<name>A0A6A5WW27_9PLEO</name>
<evidence type="ECO:0000313" key="3">
    <source>
        <dbReference type="Proteomes" id="UP000799779"/>
    </source>
</evidence>
<feature type="region of interest" description="Disordered" evidence="1">
    <location>
        <begin position="11"/>
        <end position="236"/>
    </location>
</feature>
<feature type="compositionally biased region" description="Basic and acidic residues" evidence="1">
    <location>
        <begin position="86"/>
        <end position="104"/>
    </location>
</feature>
<reference evidence="2" key="1">
    <citation type="journal article" date="2020" name="Stud. Mycol.">
        <title>101 Dothideomycetes genomes: a test case for predicting lifestyles and emergence of pathogens.</title>
        <authorList>
            <person name="Haridas S."/>
            <person name="Albert R."/>
            <person name="Binder M."/>
            <person name="Bloem J."/>
            <person name="Labutti K."/>
            <person name="Salamov A."/>
            <person name="Andreopoulos B."/>
            <person name="Baker S."/>
            <person name="Barry K."/>
            <person name="Bills G."/>
            <person name="Bluhm B."/>
            <person name="Cannon C."/>
            <person name="Castanera R."/>
            <person name="Culley D."/>
            <person name="Daum C."/>
            <person name="Ezra D."/>
            <person name="Gonzalez J."/>
            <person name="Henrissat B."/>
            <person name="Kuo A."/>
            <person name="Liang C."/>
            <person name="Lipzen A."/>
            <person name="Lutzoni F."/>
            <person name="Magnuson J."/>
            <person name="Mondo S."/>
            <person name="Nolan M."/>
            <person name="Ohm R."/>
            <person name="Pangilinan J."/>
            <person name="Park H.-J."/>
            <person name="Ramirez L."/>
            <person name="Alfaro M."/>
            <person name="Sun H."/>
            <person name="Tritt A."/>
            <person name="Yoshinaga Y."/>
            <person name="Zwiers L.-H."/>
            <person name="Turgeon B."/>
            <person name="Goodwin S."/>
            <person name="Spatafora J."/>
            <person name="Crous P."/>
            <person name="Grigoriev I."/>
        </authorList>
    </citation>
    <scope>NUCLEOTIDE SEQUENCE</scope>
    <source>
        <strain evidence="2">CBS 123094</strain>
    </source>
</reference>
<dbReference type="EMBL" id="ML977581">
    <property type="protein sequence ID" value="KAF2001816.1"/>
    <property type="molecule type" value="Genomic_DNA"/>
</dbReference>
<sequence>MGLRQFLRKLSCSSNPYDSNGSRGQGYRTTTSVSGSTLLPLSNESTPPRTFSRRPYSESPDVTPPPVDSSHETIQGYHKTRTRTSPMRERPGHEIPDTTLDRRQPSRSGSARQTPHIVPYSTVPPVPNATRTAPSSVHRYSVQTEGQSSTWTDEQAQDLGERFGGSSQWYSGQPLSDTTRRSRTDSELSVQNVDNDRTKSSVGVPSYLGHPPDRRSNQTYADARSTHRSTMGPAMPGSYHSIAVSVTQAPSILSTGLRDEFLTLVDHSVQRGQIAAQAFSGRGSVNDRGSQSRLPDVGFGYINSLAPNQKSALGQAYVFEIFSHLNIPNFSRERFVRENWKSAVQTTLENHERYSHLPLTWWAKPNEGKFVYTDHEGTLTRYIKSKCIGAFPAVPTNLGIGGPSSAARPRPELPIQYWFEVKSTPQDRWHPFLSQMGNSNICA</sequence>
<dbReference type="AlphaFoldDB" id="A0A6A5WW27"/>
<proteinExistence type="predicted"/>